<dbReference type="Gene3D" id="1.10.510.10">
    <property type="entry name" value="Transferase(Phosphotransferase) domain 1"/>
    <property type="match status" value="2"/>
</dbReference>
<dbReference type="InterPro" id="IPR011528">
    <property type="entry name" value="NERD"/>
</dbReference>
<evidence type="ECO:0000259" key="1">
    <source>
        <dbReference type="PROSITE" id="PS50011"/>
    </source>
</evidence>
<dbReference type="InterPro" id="IPR011009">
    <property type="entry name" value="Kinase-like_dom_sf"/>
</dbReference>
<dbReference type="SUPFAM" id="SSF52540">
    <property type="entry name" value="P-loop containing nucleoside triphosphate hydrolases"/>
    <property type="match status" value="1"/>
</dbReference>
<evidence type="ECO:0000313" key="3">
    <source>
        <dbReference type="Proteomes" id="UP000293863"/>
    </source>
</evidence>
<dbReference type="SUPFAM" id="SSF56112">
    <property type="entry name" value="Protein kinase-like (PK-like)"/>
    <property type="match status" value="2"/>
</dbReference>
<feature type="domain" description="Protein kinase" evidence="1">
    <location>
        <begin position="212"/>
        <end position="502"/>
    </location>
</feature>
<dbReference type="EMBL" id="SGSQ01000034">
    <property type="protein sequence ID" value="RZG43413.1"/>
    <property type="molecule type" value="Genomic_DNA"/>
</dbReference>
<dbReference type="PROSITE" id="PS50011">
    <property type="entry name" value="PROTEIN_KINASE_DOM"/>
    <property type="match status" value="1"/>
</dbReference>
<dbReference type="InterPro" id="IPR041677">
    <property type="entry name" value="DNA2/NAM7_AAA_11"/>
</dbReference>
<accession>A0A4Q7AC48</accession>
<dbReference type="CDD" id="cd17934">
    <property type="entry name" value="DEXXQc_Upf1-like"/>
    <property type="match status" value="1"/>
</dbReference>
<dbReference type="PANTHER" id="PTHR10887:SF495">
    <property type="entry name" value="HELICASE SENATAXIN ISOFORM X1-RELATED"/>
    <property type="match status" value="1"/>
</dbReference>
<dbReference type="PANTHER" id="PTHR10887">
    <property type="entry name" value="DNA2/NAM7 HELICASE FAMILY"/>
    <property type="match status" value="1"/>
</dbReference>
<dbReference type="Proteomes" id="UP000293863">
    <property type="component" value="Unassembled WGS sequence"/>
</dbReference>
<dbReference type="GO" id="GO:0004386">
    <property type="term" value="F:helicase activity"/>
    <property type="evidence" value="ECO:0007669"/>
    <property type="project" value="InterPro"/>
</dbReference>
<organism evidence="2 3">
    <name type="scientific">Acinetobacter wuhouensis</name>
    <dbReference type="NCBI Taxonomy" id="1879050"/>
    <lineage>
        <taxon>Bacteria</taxon>
        <taxon>Pseudomonadati</taxon>
        <taxon>Pseudomonadota</taxon>
        <taxon>Gammaproteobacteria</taxon>
        <taxon>Moraxellales</taxon>
        <taxon>Moraxellaceae</taxon>
        <taxon>Acinetobacter</taxon>
    </lineage>
</organism>
<name>A0A4Q7AC48_9GAMM</name>
<dbReference type="InterPro" id="IPR041679">
    <property type="entry name" value="DNA2/NAM7-like_C"/>
</dbReference>
<dbReference type="InterPro" id="IPR000719">
    <property type="entry name" value="Prot_kinase_dom"/>
</dbReference>
<dbReference type="Gene3D" id="3.40.50.300">
    <property type="entry name" value="P-loop containing nucleotide triphosphate hydrolases"/>
    <property type="match status" value="2"/>
</dbReference>
<gene>
    <name evidence="2" type="ORF">EXU28_17375</name>
</gene>
<dbReference type="InterPro" id="IPR047187">
    <property type="entry name" value="SF1_C_Upf1"/>
</dbReference>
<reference evidence="2 3" key="1">
    <citation type="submission" date="2019-02" db="EMBL/GenBank/DDBJ databases">
        <title>The Batch Genome Submission of Acinetobacter spp. strains.</title>
        <authorList>
            <person name="Qin J."/>
            <person name="Hu Y."/>
            <person name="Ye H."/>
            <person name="Wei L."/>
            <person name="Feng Y."/>
            <person name="Zong Z."/>
        </authorList>
    </citation>
    <scope>NUCLEOTIDE SEQUENCE [LARGE SCALE GENOMIC DNA]</scope>
    <source>
        <strain evidence="2 3">WCHAW060049</strain>
    </source>
</reference>
<dbReference type="CDD" id="cd18808">
    <property type="entry name" value="SF1_C_Upf1"/>
    <property type="match status" value="1"/>
</dbReference>
<sequence length="1669" mass="194342">MIFLDIFFMDVKFWPGGLQPYEVTAIERLQKVFQQTILNQKQNPKLNSSMKSNTFPWRGYAGFRFSDTNRDGEFDLIIITHKIIVIVELKHWYGKITQCDGTWYQNGEDRGRSAVANTQEKVYLLMKKLEKVKDIFPNKKVPFIQFQVVFTAQCDFSELPDNEKNHVIHIDDFIKITNPDVFNKVFSQEPWRKAGLNSCIPEFDKFMNKGNIKPKDHIVDGYIAKDEIFKHPTEIYREYEAENRYNKDDKALLRSWDFSKLETKDNSLLNPEGRYKIISREKDVIVHLKSLNESLSENCLGAMSNPDPKSIMQQYAQLFVLPMGYSRLNEFINRYIVSYELEDRVDFVKILFKQFSDLHNLQVAHRDIGDHSIWFSPQSKIRLSNFIAAYYQPKGTVGKLRDDLSISAIQLPEDLNKKLQGTPFTRDVFSLGVVAWHILNGQSLPLCLTLEYIKNIRSKLAEYHNWYDGILEKCLIDNPQDRFSSASQLLDRLNDTAPKPEINFEFDQVRLNIYRHDKIVDRVYPWVKDLLPSKNNKEIYLSSENLCVKTWVIDNFYDLNQCYKLYKFFEKIQCLKDLDYSFIPKIEDFGLDKRNTPFLVQKFIEAETWDKIDYLSFEDAIKLSICLFQMVQNLHEQNIFHGDLHPENILVMKSDKIEDYEIYLLDIVDIDDSGTESFNHRYSPIFDNPTFNQRDNYAALKLSFDLLGYDVNNINSIKCDIIQKAFNVENLSEIKYISLDRLQDSYKDILSFKQDAKVINIGFPDFLNYCDYDIFPDNGKIYLDIKNNKSIYLSFYGVGGSFSCIYDLNTKKVLKTQDIKQQEYINNRIVRDAILNLDNISFKLTKQKYSNLDELNLYLHENEDFLNLIDQYSISLKEDSFVEKMDESFIHSIDDIEIPINEEIEIIESSEKNDLGKDKFYKKYSMSKIWKSILDTELEALPILELSDDKVIKDGNLHKLKYISETALLENFGNDDDVRFGIILGDRFSSLGKVNLQRSTAEILVLEYFNESNKNRIKLDQEYTLQSKKNKSSFIRRKNAMDRILEKQSVIFNLLDYFDGGCNLKPSYYDVDVTEEDFKVYENKSKGYGLNEAQKAAFRKLLNYGPIGFLQGPPGTGKTEFIGAFTHFLISKLGVKNILLTSQSHEAVNTASERIRELCRKNNIDLDMVRFSNREQVVSGGLLDVYSGTLLTKQYQTFEAEYKNRIIQLSTSIGVSREFLKDLVYLDQTLNLFIKKLYRINKDLQDQDNNDLRKELIKQKEDLSTIIHDESKTYDLIFNIHSFDNIIQQAQYYLANKHGVNPHQLKKSVSIIEISNDFTPRLSSSYSNFDEFLMRSRTVVCGTCVGLGLNHIGLSNNRFDWVIIDEAARSSPTELAIAMQVGKRVLLVGDHHQLPPTYQEEHLQAIARSLGVFRKSSEFEQIMQSDFERGYTSPYGEQVHAMLSTQYRMQAPIGNLVSDVFYPKKLFTGKREIPDYFDYIPEKIKSVVTWVDTSKKKQNMELEKIGNKFSNACEAQEVISLLKNISENETFIESLLDEYEKDSVPLIGIICMYAEQKKLILQKFNALNWSEDLKKLVKIDTVDSYQGKENRIIIVSLVRSNEENKVGFLFKSNRINVALSRAKDRLIIVGNKAMWENERNINLPLGQVLRYIQNPQNNKSEYNIITVEK</sequence>
<dbReference type="Pfam" id="PF08378">
    <property type="entry name" value="NERD"/>
    <property type="match status" value="1"/>
</dbReference>
<dbReference type="InterPro" id="IPR027417">
    <property type="entry name" value="P-loop_NTPase"/>
</dbReference>
<proteinExistence type="predicted"/>
<dbReference type="InterPro" id="IPR045055">
    <property type="entry name" value="DNA2/NAM7-like"/>
</dbReference>
<dbReference type="InterPro" id="IPR014001">
    <property type="entry name" value="Helicase_ATP-bd"/>
</dbReference>
<dbReference type="Pfam" id="PF13087">
    <property type="entry name" value="AAA_12"/>
    <property type="match status" value="1"/>
</dbReference>
<dbReference type="GO" id="GO:0005524">
    <property type="term" value="F:ATP binding"/>
    <property type="evidence" value="ECO:0007669"/>
    <property type="project" value="InterPro"/>
</dbReference>
<comment type="caution">
    <text evidence="2">The sequence shown here is derived from an EMBL/GenBank/DDBJ whole genome shotgun (WGS) entry which is preliminary data.</text>
</comment>
<keyword evidence="3" id="KW-1185">Reference proteome</keyword>
<evidence type="ECO:0000313" key="2">
    <source>
        <dbReference type="EMBL" id="RZG43413.1"/>
    </source>
</evidence>
<dbReference type="GO" id="GO:0004672">
    <property type="term" value="F:protein kinase activity"/>
    <property type="evidence" value="ECO:0007669"/>
    <property type="project" value="InterPro"/>
</dbReference>
<protein>
    <submittedName>
        <fullName evidence="2">Nuclease</fullName>
    </submittedName>
</protein>
<dbReference type="SMART" id="SM00487">
    <property type="entry name" value="DEXDc"/>
    <property type="match status" value="1"/>
</dbReference>
<dbReference type="Pfam" id="PF13086">
    <property type="entry name" value="AAA_11"/>
    <property type="match status" value="1"/>
</dbReference>